<evidence type="ECO:0000313" key="2">
    <source>
        <dbReference type="Proteomes" id="UP000188726"/>
    </source>
</evidence>
<organism evidence="1 2">
    <name type="scientific">Salinivibrio kushneri</name>
    <dbReference type="NCBI Taxonomy" id="1908198"/>
    <lineage>
        <taxon>Bacteria</taxon>
        <taxon>Pseudomonadati</taxon>
        <taxon>Pseudomonadota</taxon>
        <taxon>Gammaproteobacteria</taxon>
        <taxon>Vibrionales</taxon>
        <taxon>Vibrionaceae</taxon>
        <taxon>Salinivibrio</taxon>
    </lineage>
</organism>
<evidence type="ECO:0008006" key="3">
    <source>
        <dbReference type="Google" id="ProtNLM"/>
    </source>
</evidence>
<sequence>MKVLFFGQATGGNALVWFEYLNRKSEELDIVFLARTRCTLNHRFKVYSPYGSRTYGRVINKFRNLIGSKFFLNLYTSYISKIHKVDVLVLQGNYTPDSNLRVMKKIKGYSILNIYGSDFYRKYLKDEFSITEREQFIQVVEQADLIACNWNTTADDFVREFPSYKHKVKTIPWGVDPRWKSPLPIKHRSKKKRFISTRALHAYNNVQIVVEAFCISYPYPSENELHIVGSYGNDPKVINEINEIIERYGMQERVKLDLGNWYEGDELVALYDSADYNFCFGSSDQLTISITYAFMRGVTNILSPLPNYKYLIELGFKTPIISEDISVETLVEALTHLDHEYSYPKAFWDREKAINMFDMDSTFNEYTSFSKK</sequence>
<dbReference type="EMBL" id="MUEO01000095">
    <property type="protein sequence ID" value="OOE39372.1"/>
    <property type="molecule type" value="Genomic_DNA"/>
</dbReference>
<dbReference type="AlphaFoldDB" id="A0AB36JW31"/>
<dbReference type="RefSeq" id="WP_077459702.1">
    <property type="nucleotide sequence ID" value="NZ_MUEO01000095.1"/>
</dbReference>
<dbReference type="SUPFAM" id="SSF53756">
    <property type="entry name" value="UDP-Glycosyltransferase/glycogen phosphorylase"/>
    <property type="match status" value="1"/>
</dbReference>
<dbReference type="Proteomes" id="UP000188726">
    <property type="component" value="Unassembled WGS sequence"/>
</dbReference>
<comment type="caution">
    <text evidence="1">The sequence shown here is derived from an EMBL/GenBank/DDBJ whole genome shotgun (WGS) entry which is preliminary data.</text>
</comment>
<reference evidence="1 2" key="1">
    <citation type="journal article" date="2017" name="Genome Announc.">
        <title>Draft Genome Sequences of Salinivibrio proteolyticus, Salinivibrio sharmensis, Salinivibrio siamensis, Salinivibrio costicola subsp. alcaliphilus, Salinivibrio costicola subsp. vallismortis, and 29 New Isolates Belonging to the Genus Salinivibrio.</title>
        <authorList>
            <person name="Lopez-Hermoso C."/>
            <person name="de la Haba R.R."/>
            <person name="Sanchez-Porro C."/>
            <person name="Bayliss S.C."/>
            <person name="Feil E.J."/>
            <person name="Ventosa A."/>
        </authorList>
    </citation>
    <scope>NUCLEOTIDE SEQUENCE [LARGE SCALE GENOMIC DNA]</scope>
    <source>
        <strain evidence="1 2">IC202</strain>
    </source>
</reference>
<accession>A0AB36JW31</accession>
<proteinExistence type="predicted"/>
<name>A0AB36JW31_9GAMM</name>
<protein>
    <recommendedName>
        <fullName evidence="3">Glycosyltransferase</fullName>
    </recommendedName>
</protein>
<evidence type="ECO:0000313" key="1">
    <source>
        <dbReference type="EMBL" id="OOE39372.1"/>
    </source>
</evidence>
<dbReference type="Gene3D" id="3.40.50.2000">
    <property type="entry name" value="Glycogen Phosphorylase B"/>
    <property type="match status" value="2"/>
</dbReference>
<gene>
    <name evidence="1" type="ORF">BZG09_16895</name>
</gene>